<protein>
    <submittedName>
        <fullName evidence="2">Uncharacterized protein</fullName>
    </submittedName>
</protein>
<evidence type="ECO:0000313" key="3">
    <source>
        <dbReference type="Proteomes" id="UP001058974"/>
    </source>
</evidence>
<sequence>MLERSLVEKREARLDYEPQICELRDTLKNCKDKLSREVLRKEGAERNCLRLEYQLGEANRRIAGLENQEGDAPYMIVKNDCVHWKGLYREARAALDEDQFSNLNMLELPEKLQEADWSICPENTPPQVFNFVKFCKRMVKELTTDLATIKRAEMEIKFTST</sequence>
<evidence type="ECO:0000256" key="1">
    <source>
        <dbReference type="SAM" id="Coils"/>
    </source>
</evidence>
<dbReference type="Gramene" id="Psat04G0467500-T1">
    <property type="protein sequence ID" value="KAI5420920.1"/>
    <property type="gene ID" value="KIW84_044675"/>
</dbReference>
<reference evidence="2 3" key="1">
    <citation type="journal article" date="2022" name="Nat. Genet.">
        <title>Improved pea reference genome and pan-genome highlight genomic features and evolutionary characteristics.</title>
        <authorList>
            <person name="Yang T."/>
            <person name="Liu R."/>
            <person name="Luo Y."/>
            <person name="Hu S."/>
            <person name="Wang D."/>
            <person name="Wang C."/>
            <person name="Pandey M.K."/>
            <person name="Ge S."/>
            <person name="Xu Q."/>
            <person name="Li N."/>
            <person name="Li G."/>
            <person name="Huang Y."/>
            <person name="Saxena R.K."/>
            <person name="Ji Y."/>
            <person name="Li M."/>
            <person name="Yan X."/>
            <person name="He Y."/>
            <person name="Liu Y."/>
            <person name="Wang X."/>
            <person name="Xiang C."/>
            <person name="Varshney R.K."/>
            <person name="Ding H."/>
            <person name="Gao S."/>
            <person name="Zong X."/>
        </authorList>
    </citation>
    <scope>NUCLEOTIDE SEQUENCE [LARGE SCALE GENOMIC DNA]</scope>
    <source>
        <strain evidence="2 3">cv. Zhongwan 6</strain>
    </source>
</reference>
<feature type="coiled-coil region" evidence="1">
    <location>
        <begin position="27"/>
        <end position="68"/>
    </location>
</feature>
<keyword evidence="1" id="KW-0175">Coiled coil</keyword>
<keyword evidence="3" id="KW-1185">Reference proteome</keyword>
<dbReference type="AlphaFoldDB" id="A0A9D5AW78"/>
<proteinExistence type="predicted"/>
<dbReference type="Proteomes" id="UP001058974">
    <property type="component" value="Chromosome 4"/>
</dbReference>
<accession>A0A9D5AW78</accession>
<dbReference type="EMBL" id="JAMSHJ010000004">
    <property type="protein sequence ID" value="KAI5420920.1"/>
    <property type="molecule type" value="Genomic_DNA"/>
</dbReference>
<name>A0A9D5AW78_PEA</name>
<comment type="caution">
    <text evidence="2">The sequence shown here is derived from an EMBL/GenBank/DDBJ whole genome shotgun (WGS) entry which is preliminary data.</text>
</comment>
<evidence type="ECO:0000313" key="2">
    <source>
        <dbReference type="EMBL" id="KAI5420920.1"/>
    </source>
</evidence>
<gene>
    <name evidence="2" type="ORF">KIW84_044675</name>
</gene>
<organism evidence="2 3">
    <name type="scientific">Pisum sativum</name>
    <name type="common">Garden pea</name>
    <name type="synonym">Lathyrus oleraceus</name>
    <dbReference type="NCBI Taxonomy" id="3888"/>
    <lineage>
        <taxon>Eukaryota</taxon>
        <taxon>Viridiplantae</taxon>
        <taxon>Streptophyta</taxon>
        <taxon>Embryophyta</taxon>
        <taxon>Tracheophyta</taxon>
        <taxon>Spermatophyta</taxon>
        <taxon>Magnoliopsida</taxon>
        <taxon>eudicotyledons</taxon>
        <taxon>Gunneridae</taxon>
        <taxon>Pentapetalae</taxon>
        <taxon>rosids</taxon>
        <taxon>fabids</taxon>
        <taxon>Fabales</taxon>
        <taxon>Fabaceae</taxon>
        <taxon>Papilionoideae</taxon>
        <taxon>50 kb inversion clade</taxon>
        <taxon>NPAAA clade</taxon>
        <taxon>Hologalegina</taxon>
        <taxon>IRL clade</taxon>
        <taxon>Fabeae</taxon>
        <taxon>Lathyrus</taxon>
    </lineage>
</organism>